<sequence length="54" mass="5973">MKLGVDHGLPRPAVRIVSRDRSHILKTGNDSHRAKASLETAKQKQKDTRNIAIG</sequence>
<reference evidence="2 3" key="1">
    <citation type="submission" date="2006-01" db="EMBL/GenBank/DDBJ databases">
        <authorList>
            <person name="Hagstrom A."/>
            <person name="Ferriera S."/>
            <person name="Johnson J."/>
            <person name="Kravitz S."/>
            <person name="Halpern A."/>
            <person name="Remington K."/>
            <person name="Beeson K."/>
            <person name="Tran B."/>
            <person name="Rogers Y.-H."/>
            <person name="Friedman R."/>
            <person name="Venter J.C."/>
        </authorList>
    </citation>
    <scope>NUCLEOTIDE SEQUENCE [LARGE SCALE GENOMIC DNA]</scope>
    <source>
        <strain evidence="2 3">SKA53</strain>
    </source>
</reference>
<proteinExistence type="predicted"/>
<keyword evidence="3" id="KW-1185">Reference proteome</keyword>
<feature type="region of interest" description="Disordered" evidence="1">
    <location>
        <begin position="19"/>
        <end position="54"/>
    </location>
</feature>
<dbReference type="AlphaFoldDB" id="A3V201"/>
<name>A3V201_9RHOB</name>
<evidence type="ECO:0000256" key="1">
    <source>
        <dbReference type="SAM" id="MobiDB-lite"/>
    </source>
</evidence>
<feature type="compositionally biased region" description="Basic and acidic residues" evidence="1">
    <location>
        <begin position="19"/>
        <end position="33"/>
    </location>
</feature>
<gene>
    <name evidence="2" type="ORF">SKA53_11133</name>
</gene>
<evidence type="ECO:0000313" key="3">
    <source>
        <dbReference type="Proteomes" id="UP000004507"/>
    </source>
</evidence>
<dbReference type="Proteomes" id="UP000004507">
    <property type="component" value="Unassembled WGS sequence"/>
</dbReference>
<protein>
    <submittedName>
        <fullName evidence="2">Uncharacterized protein</fullName>
    </submittedName>
</protein>
<comment type="caution">
    <text evidence="2">The sequence shown here is derived from an EMBL/GenBank/DDBJ whole genome shotgun (WGS) entry which is preliminary data.</text>
</comment>
<evidence type="ECO:0000313" key="2">
    <source>
        <dbReference type="EMBL" id="EAQ07382.1"/>
    </source>
</evidence>
<accession>A3V201</accession>
<feature type="compositionally biased region" description="Basic and acidic residues" evidence="1">
    <location>
        <begin position="41"/>
        <end position="54"/>
    </location>
</feature>
<dbReference type="EMBL" id="AAMS01000002">
    <property type="protein sequence ID" value="EAQ07382.1"/>
    <property type="molecule type" value="Genomic_DNA"/>
</dbReference>
<dbReference type="HOGENOM" id="CLU_3045041_0_0_5"/>
<organism evidence="2 3">
    <name type="scientific">Yoonia vestfoldensis SKA53</name>
    <dbReference type="NCBI Taxonomy" id="314232"/>
    <lineage>
        <taxon>Bacteria</taxon>
        <taxon>Pseudomonadati</taxon>
        <taxon>Pseudomonadota</taxon>
        <taxon>Alphaproteobacteria</taxon>
        <taxon>Rhodobacterales</taxon>
        <taxon>Paracoccaceae</taxon>
        <taxon>Yoonia</taxon>
    </lineage>
</organism>